<reference evidence="7" key="1">
    <citation type="submission" date="2025-08" db="UniProtKB">
        <authorList>
            <consortium name="RefSeq"/>
        </authorList>
    </citation>
    <scope>IDENTIFICATION</scope>
    <source>
        <tissue evidence="7">Seedling</tissue>
    </source>
</reference>
<accession>A0A6P3YSH7</accession>
<evidence type="ECO:0000259" key="5">
    <source>
        <dbReference type="SMART" id="SM00249"/>
    </source>
</evidence>
<evidence type="ECO:0000256" key="2">
    <source>
        <dbReference type="ARBA" id="ARBA00022737"/>
    </source>
</evidence>
<dbReference type="PANTHER" id="PTHR46288">
    <property type="entry name" value="PHORBOL-ESTER/DAG-TYPE DOMAIN-CONTAINING PROTEIN"/>
    <property type="match status" value="1"/>
</dbReference>
<gene>
    <name evidence="7" type="primary">LOC107404064</name>
</gene>
<evidence type="ECO:0000313" key="7">
    <source>
        <dbReference type="RefSeq" id="XP_015866494.3"/>
    </source>
</evidence>
<dbReference type="InterPro" id="IPR004146">
    <property type="entry name" value="DC1"/>
</dbReference>
<protein>
    <submittedName>
        <fullName evidence="7">Uncharacterized protein LOC107404064</fullName>
    </submittedName>
</protein>
<evidence type="ECO:0000256" key="3">
    <source>
        <dbReference type="ARBA" id="ARBA00022771"/>
    </source>
</evidence>
<dbReference type="GeneID" id="107404064"/>
<evidence type="ECO:0000313" key="6">
    <source>
        <dbReference type="Proteomes" id="UP001652623"/>
    </source>
</evidence>
<dbReference type="Pfam" id="PF03107">
    <property type="entry name" value="C1_2"/>
    <property type="match status" value="3"/>
</dbReference>
<keyword evidence="6" id="KW-1185">Reference proteome</keyword>
<dbReference type="PANTHER" id="PTHR46288:SF27">
    <property type="entry name" value="CYSTEINE_HISTIDINE-RICH C1 DOMAIN FAMILY PROTEIN"/>
    <property type="match status" value="1"/>
</dbReference>
<feature type="domain" description="Zinc finger PHD-type" evidence="5">
    <location>
        <begin position="29"/>
        <end position="99"/>
    </location>
</feature>
<keyword evidence="1" id="KW-0479">Metal-binding</keyword>
<dbReference type="RefSeq" id="XP_015866494.3">
    <property type="nucleotide sequence ID" value="XM_016011008.4"/>
</dbReference>
<dbReference type="InParanoid" id="A0A6P3YSH7"/>
<dbReference type="AlphaFoldDB" id="A0A6P3YSH7"/>
<dbReference type="SMART" id="SM00249">
    <property type="entry name" value="PHD"/>
    <property type="match status" value="2"/>
</dbReference>
<keyword evidence="2" id="KW-0677">Repeat</keyword>
<dbReference type="Proteomes" id="UP001652623">
    <property type="component" value="Chromosome 8"/>
</dbReference>
<dbReference type="InterPro" id="IPR001965">
    <property type="entry name" value="Znf_PHD"/>
</dbReference>
<dbReference type="KEGG" id="zju:107404064"/>
<sequence>MLSKKEIVHPSHSHPLSVGTDKRFINLEHCNVCRGYMKDFKDYYYCPKEECKYYLHIKCFKFKETTQEYHPLHPHHPLTLSFTNPNNNGEIKYECSFCRETKSGYFYHCGHHQCDFRIDLICSTDFEWMSSALLRRFEFQHFFHDHKLSPLKSEYIRSCNGCGLRTFDVPILGCQRCHFYLHPLCSQVPKEMVHPFHPQHTLTLLQKPPADELRCIACRKRIKDAFVLHCTQCPFNLDIGCAFLKPSVKHDRHKHLLAHFEKIDLDDVLCIACNKVVMLICFVASPAILISTPDHACLCQVPSITMTISIPLLLSVLIEKMIQTSITVTFAKK</sequence>
<evidence type="ECO:0000256" key="1">
    <source>
        <dbReference type="ARBA" id="ARBA00022723"/>
    </source>
</evidence>
<dbReference type="InterPro" id="IPR046349">
    <property type="entry name" value="C1-like_sf"/>
</dbReference>
<keyword evidence="4" id="KW-0862">Zinc</keyword>
<feature type="domain" description="Zinc finger PHD-type" evidence="5">
    <location>
        <begin position="158"/>
        <end position="219"/>
    </location>
</feature>
<organism evidence="6 7">
    <name type="scientific">Ziziphus jujuba</name>
    <name type="common">Chinese jujube</name>
    <name type="synonym">Ziziphus sativa</name>
    <dbReference type="NCBI Taxonomy" id="326968"/>
    <lineage>
        <taxon>Eukaryota</taxon>
        <taxon>Viridiplantae</taxon>
        <taxon>Streptophyta</taxon>
        <taxon>Embryophyta</taxon>
        <taxon>Tracheophyta</taxon>
        <taxon>Spermatophyta</taxon>
        <taxon>Magnoliopsida</taxon>
        <taxon>eudicotyledons</taxon>
        <taxon>Gunneridae</taxon>
        <taxon>Pentapetalae</taxon>
        <taxon>rosids</taxon>
        <taxon>fabids</taxon>
        <taxon>Rosales</taxon>
        <taxon>Rhamnaceae</taxon>
        <taxon>Paliureae</taxon>
        <taxon>Ziziphus</taxon>
    </lineage>
</organism>
<evidence type="ECO:0000256" key="4">
    <source>
        <dbReference type="ARBA" id="ARBA00022833"/>
    </source>
</evidence>
<dbReference type="SUPFAM" id="SSF57889">
    <property type="entry name" value="Cysteine-rich domain"/>
    <property type="match status" value="2"/>
</dbReference>
<proteinExistence type="predicted"/>
<name>A0A6P3YSH7_ZIZJJ</name>
<keyword evidence="3" id="KW-0863">Zinc-finger</keyword>